<dbReference type="EMBL" id="KK198755">
    <property type="protein sequence ID" value="KCW80747.1"/>
    <property type="molecule type" value="Genomic_DNA"/>
</dbReference>
<accession>A0A059CQU5</accession>
<dbReference type="InParanoid" id="A0A059CQU5"/>
<dbReference type="AlphaFoldDB" id="A0A059CQU5"/>
<gene>
    <name evidence="2" type="ORF">EUGRSUZ_C02140</name>
</gene>
<feature type="transmembrane region" description="Helical" evidence="1">
    <location>
        <begin position="42"/>
        <end position="61"/>
    </location>
</feature>
<evidence type="ECO:0000256" key="1">
    <source>
        <dbReference type="SAM" id="Phobius"/>
    </source>
</evidence>
<name>A0A059CQU5_EUCGR</name>
<keyword evidence="1" id="KW-0812">Transmembrane</keyword>
<keyword evidence="1" id="KW-0472">Membrane</keyword>
<evidence type="ECO:0000313" key="2">
    <source>
        <dbReference type="EMBL" id="KCW80747.1"/>
    </source>
</evidence>
<sequence length="66" mass="7671">MSCFIVHAKVAKEGRRPSLIGRLHMSDVQGELIFVCSSFPFFLYYLSFFFYSTLILLYMLAHILSD</sequence>
<dbReference type="Gramene" id="KCW80747">
    <property type="protein sequence ID" value="KCW80747"/>
    <property type="gene ID" value="EUGRSUZ_C02140"/>
</dbReference>
<organism evidence="2">
    <name type="scientific">Eucalyptus grandis</name>
    <name type="common">Flooded gum</name>
    <dbReference type="NCBI Taxonomy" id="71139"/>
    <lineage>
        <taxon>Eukaryota</taxon>
        <taxon>Viridiplantae</taxon>
        <taxon>Streptophyta</taxon>
        <taxon>Embryophyta</taxon>
        <taxon>Tracheophyta</taxon>
        <taxon>Spermatophyta</taxon>
        <taxon>Magnoliopsida</taxon>
        <taxon>eudicotyledons</taxon>
        <taxon>Gunneridae</taxon>
        <taxon>Pentapetalae</taxon>
        <taxon>rosids</taxon>
        <taxon>malvids</taxon>
        <taxon>Myrtales</taxon>
        <taxon>Myrtaceae</taxon>
        <taxon>Myrtoideae</taxon>
        <taxon>Eucalypteae</taxon>
        <taxon>Eucalyptus</taxon>
    </lineage>
</organism>
<keyword evidence="1" id="KW-1133">Transmembrane helix</keyword>
<proteinExistence type="predicted"/>
<protein>
    <submittedName>
        <fullName evidence="2">Uncharacterized protein</fullName>
    </submittedName>
</protein>
<reference evidence="2" key="1">
    <citation type="submission" date="2013-07" db="EMBL/GenBank/DDBJ databases">
        <title>The genome of Eucalyptus grandis.</title>
        <authorList>
            <person name="Schmutz J."/>
            <person name="Hayes R."/>
            <person name="Myburg A."/>
            <person name="Tuskan G."/>
            <person name="Grattapaglia D."/>
            <person name="Rokhsar D.S."/>
        </authorList>
    </citation>
    <scope>NUCLEOTIDE SEQUENCE</scope>
    <source>
        <tissue evidence="2">Leaf extractions</tissue>
    </source>
</reference>